<reference evidence="1" key="1">
    <citation type="journal article" date="2012" name="Nat. Biotechnol.">
        <title>Reference genome sequence of the model plant Setaria.</title>
        <authorList>
            <person name="Bennetzen J.L."/>
            <person name="Schmutz J."/>
            <person name="Wang H."/>
            <person name="Percifield R."/>
            <person name="Hawkins J."/>
            <person name="Pontaroli A.C."/>
            <person name="Estep M."/>
            <person name="Feng L."/>
            <person name="Vaughn J.N."/>
            <person name="Grimwood J."/>
            <person name="Jenkins J."/>
            <person name="Barry K."/>
            <person name="Lindquist E."/>
            <person name="Hellsten U."/>
            <person name="Deshpande S."/>
            <person name="Wang X."/>
            <person name="Wu X."/>
            <person name="Mitros T."/>
            <person name="Triplett J."/>
            <person name="Yang X."/>
            <person name="Ye C.Y."/>
            <person name="Mauro-Herrera M."/>
            <person name="Wang L."/>
            <person name="Li P."/>
            <person name="Sharma M."/>
            <person name="Sharma R."/>
            <person name="Ronald P.C."/>
            <person name="Panaud O."/>
            <person name="Kellogg E.A."/>
            <person name="Brutnell T.P."/>
            <person name="Doust A.N."/>
            <person name="Tuskan G.A."/>
            <person name="Rokhsar D."/>
            <person name="Devos K.M."/>
        </authorList>
    </citation>
    <scope>NUCLEOTIDE SEQUENCE [LARGE SCALE GENOMIC DNA]</scope>
    <source>
        <strain evidence="1">Yugu1</strain>
    </source>
</reference>
<dbReference type="EMBL" id="CM003529">
    <property type="protein sequence ID" value="RCV11072.1"/>
    <property type="molecule type" value="Genomic_DNA"/>
</dbReference>
<reference evidence="1" key="2">
    <citation type="submission" date="2015-07" db="EMBL/GenBank/DDBJ databases">
        <authorList>
            <person name="Noorani M."/>
        </authorList>
    </citation>
    <scope>NUCLEOTIDE SEQUENCE</scope>
    <source>
        <strain evidence="1">Yugu1</strain>
    </source>
</reference>
<accession>A0A368PZL2</accession>
<organism evidence="1">
    <name type="scientific">Setaria italica</name>
    <name type="common">Foxtail millet</name>
    <name type="synonym">Panicum italicum</name>
    <dbReference type="NCBI Taxonomy" id="4555"/>
    <lineage>
        <taxon>Eukaryota</taxon>
        <taxon>Viridiplantae</taxon>
        <taxon>Streptophyta</taxon>
        <taxon>Embryophyta</taxon>
        <taxon>Tracheophyta</taxon>
        <taxon>Spermatophyta</taxon>
        <taxon>Magnoliopsida</taxon>
        <taxon>Liliopsida</taxon>
        <taxon>Poales</taxon>
        <taxon>Poaceae</taxon>
        <taxon>PACMAD clade</taxon>
        <taxon>Panicoideae</taxon>
        <taxon>Panicodae</taxon>
        <taxon>Paniceae</taxon>
        <taxon>Cenchrinae</taxon>
        <taxon>Setaria</taxon>
    </lineage>
</organism>
<gene>
    <name evidence="1" type="ORF">SETIT_2G159200v2</name>
</gene>
<proteinExistence type="predicted"/>
<name>A0A368PZL2_SETIT</name>
<dbReference type="OrthoDB" id="659638at2759"/>
<protein>
    <submittedName>
        <fullName evidence="1">Uncharacterized protein</fullName>
    </submittedName>
</protein>
<evidence type="ECO:0000313" key="1">
    <source>
        <dbReference type="EMBL" id="RCV11072.1"/>
    </source>
</evidence>
<dbReference type="AlphaFoldDB" id="A0A368PZL2"/>
<sequence length="48" mass="5203">MADAACVLHHNACQCCWLVQQPTLTCGHACCGDNCCPPQGRWTKILNS</sequence>